<dbReference type="Proteomes" id="UP000324209">
    <property type="component" value="Chromosome"/>
</dbReference>
<reference evidence="2 3" key="1">
    <citation type="submission" date="2019-02" db="EMBL/GenBank/DDBJ databases">
        <title>Complete Genome Sequence and Methylome Analysis of free living Spirochaetas.</title>
        <authorList>
            <person name="Fomenkov A."/>
            <person name="Dubinina G."/>
            <person name="Leshcheva N."/>
            <person name="Mikheeva N."/>
            <person name="Grabovich M."/>
            <person name="Vincze T."/>
            <person name="Roberts R.J."/>
        </authorList>
    </citation>
    <scope>NUCLEOTIDE SEQUENCE [LARGE SCALE GENOMIC DNA]</scope>
    <source>
        <strain evidence="2 3">K2</strain>
    </source>
</reference>
<dbReference type="Pfam" id="PF13683">
    <property type="entry name" value="rve_3"/>
    <property type="match status" value="1"/>
</dbReference>
<organism evidence="2 3">
    <name type="scientific">Oceanispirochaeta crateris</name>
    <dbReference type="NCBI Taxonomy" id="2518645"/>
    <lineage>
        <taxon>Bacteria</taxon>
        <taxon>Pseudomonadati</taxon>
        <taxon>Spirochaetota</taxon>
        <taxon>Spirochaetia</taxon>
        <taxon>Spirochaetales</taxon>
        <taxon>Spirochaetaceae</taxon>
        <taxon>Oceanispirochaeta</taxon>
    </lineage>
</organism>
<dbReference type="GO" id="GO:0015074">
    <property type="term" value="P:DNA integration"/>
    <property type="evidence" value="ECO:0007669"/>
    <property type="project" value="InterPro"/>
</dbReference>
<evidence type="ECO:0000259" key="1">
    <source>
        <dbReference type="Pfam" id="PF13683"/>
    </source>
</evidence>
<dbReference type="AlphaFoldDB" id="A0A5C1QI60"/>
<evidence type="ECO:0000313" key="2">
    <source>
        <dbReference type="EMBL" id="QEN06978.1"/>
    </source>
</evidence>
<dbReference type="EMBL" id="CP036150">
    <property type="protein sequence ID" value="QEN06978.1"/>
    <property type="molecule type" value="Genomic_DNA"/>
</dbReference>
<dbReference type="GO" id="GO:0003676">
    <property type="term" value="F:nucleic acid binding"/>
    <property type="evidence" value="ECO:0007669"/>
    <property type="project" value="InterPro"/>
</dbReference>
<feature type="domain" description="Integrase catalytic" evidence="1">
    <location>
        <begin position="14"/>
        <end position="77"/>
    </location>
</feature>
<dbReference type="PANTHER" id="PTHR47515:SF2">
    <property type="entry name" value="INTEGRASE CORE DOMAIN PROTEIN"/>
    <property type="match status" value="1"/>
</dbReference>
<dbReference type="SUPFAM" id="SSF53098">
    <property type="entry name" value="Ribonuclease H-like"/>
    <property type="match status" value="1"/>
</dbReference>
<name>A0A5C1QI60_9SPIO</name>
<sequence>MVKPFHKKEMGIKEIKHKLIQPGKPTQNAYIERFNRTVRHELLDLTNIQSIPHAQDFATKWLWTNNIYHPNKAFEYIPFRTKRSTA</sequence>
<dbReference type="PANTHER" id="PTHR47515">
    <property type="entry name" value="LOW CALCIUM RESPONSE LOCUS PROTEIN T"/>
    <property type="match status" value="1"/>
</dbReference>
<dbReference type="InterPro" id="IPR001584">
    <property type="entry name" value="Integrase_cat-core"/>
</dbReference>
<protein>
    <submittedName>
        <fullName evidence="2">Transposase</fullName>
    </submittedName>
</protein>
<dbReference type="InterPro" id="IPR036397">
    <property type="entry name" value="RNaseH_sf"/>
</dbReference>
<evidence type="ECO:0000313" key="3">
    <source>
        <dbReference type="Proteomes" id="UP000324209"/>
    </source>
</evidence>
<dbReference type="Gene3D" id="3.30.420.10">
    <property type="entry name" value="Ribonuclease H-like superfamily/Ribonuclease H"/>
    <property type="match status" value="1"/>
</dbReference>
<keyword evidence="3" id="KW-1185">Reference proteome</keyword>
<dbReference type="KEGG" id="ock:EXM22_02875"/>
<dbReference type="OrthoDB" id="367315at2"/>
<gene>
    <name evidence="2" type="ORF">EXM22_02875</name>
</gene>
<dbReference type="InterPro" id="IPR012337">
    <property type="entry name" value="RNaseH-like_sf"/>
</dbReference>
<proteinExistence type="predicted"/>
<accession>A0A5C1QI60</accession>